<dbReference type="AlphaFoldDB" id="A0A8C4UV42"/>
<sequence length="82" mass="9463">MSSLQFHFLQTLEHRTDVSVTSTSPWWEAPRTGTLLPLGSLFLQLCRRFTHVVRFTTTSRCAVLVCDPSWHVGSKMELSRRK</sequence>
<accession>A0A8C4UV42</accession>
<reference evidence="1" key="2">
    <citation type="submission" date="2025-09" db="UniProtKB">
        <authorList>
            <consortium name="Ensembl"/>
        </authorList>
    </citation>
    <scope>IDENTIFICATION</scope>
</reference>
<dbReference type="Ensembl" id="ENSFTIT00000019278.1">
    <property type="protein sequence ID" value="ENSFTIP00000018505.1"/>
    <property type="gene ID" value="ENSFTIG00000012239.1"/>
</dbReference>
<dbReference type="Proteomes" id="UP000694562">
    <property type="component" value="Unplaced"/>
</dbReference>
<evidence type="ECO:0000313" key="1">
    <source>
        <dbReference type="Ensembl" id="ENSFTIP00000018505.1"/>
    </source>
</evidence>
<evidence type="ECO:0000313" key="2">
    <source>
        <dbReference type="Proteomes" id="UP000694562"/>
    </source>
</evidence>
<organism evidence="1 2">
    <name type="scientific">Falco tinnunculus</name>
    <name type="common">Common kestrel</name>
    <dbReference type="NCBI Taxonomy" id="100819"/>
    <lineage>
        <taxon>Eukaryota</taxon>
        <taxon>Metazoa</taxon>
        <taxon>Chordata</taxon>
        <taxon>Craniata</taxon>
        <taxon>Vertebrata</taxon>
        <taxon>Euteleostomi</taxon>
        <taxon>Archelosauria</taxon>
        <taxon>Archosauria</taxon>
        <taxon>Dinosauria</taxon>
        <taxon>Saurischia</taxon>
        <taxon>Theropoda</taxon>
        <taxon>Coelurosauria</taxon>
        <taxon>Aves</taxon>
        <taxon>Neognathae</taxon>
        <taxon>Neoaves</taxon>
        <taxon>Telluraves</taxon>
        <taxon>Australaves</taxon>
        <taxon>Falconiformes</taxon>
        <taxon>Falconidae</taxon>
        <taxon>Falco</taxon>
    </lineage>
</organism>
<keyword evidence="2" id="KW-1185">Reference proteome</keyword>
<protein>
    <submittedName>
        <fullName evidence="1">Uncharacterized protein</fullName>
    </submittedName>
</protein>
<dbReference type="OrthoDB" id="9243661at2759"/>
<reference evidence="1" key="1">
    <citation type="submission" date="2025-08" db="UniProtKB">
        <authorList>
            <consortium name="Ensembl"/>
        </authorList>
    </citation>
    <scope>IDENTIFICATION</scope>
</reference>
<proteinExistence type="predicted"/>
<name>A0A8C4UV42_FALTI</name>